<protein>
    <submittedName>
        <fullName evidence="1">Uncharacterized protein</fullName>
    </submittedName>
</protein>
<organism evidence="1">
    <name type="scientific">marine sediment metagenome</name>
    <dbReference type="NCBI Taxonomy" id="412755"/>
    <lineage>
        <taxon>unclassified sequences</taxon>
        <taxon>metagenomes</taxon>
        <taxon>ecological metagenomes</taxon>
    </lineage>
</organism>
<accession>A0A0F9QRL6</accession>
<sequence>MTFTVKRAFILSGFFGRQAALVRRIPRRRPPGASGEALLRWGKPSAFQFTSGGGFTQPTINILPSGDEAEADDAALGLIFTETGRLTTIVRVSNPLDANDFVDVERIDRISFQGPDGVIRTFVLNN</sequence>
<proteinExistence type="predicted"/>
<name>A0A0F9QRL6_9ZZZZ</name>
<reference evidence="1" key="1">
    <citation type="journal article" date="2015" name="Nature">
        <title>Complex archaea that bridge the gap between prokaryotes and eukaryotes.</title>
        <authorList>
            <person name="Spang A."/>
            <person name="Saw J.H."/>
            <person name="Jorgensen S.L."/>
            <person name="Zaremba-Niedzwiedzka K."/>
            <person name="Martijn J."/>
            <person name="Lind A.E."/>
            <person name="van Eijk R."/>
            <person name="Schleper C."/>
            <person name="Guy L."/>
            <person name="Ettema T.J."/>
        </authorList>
    </citation>
    <scope>NUCLEOTIDE SEQUENCE</scope>
</reference>
<dbReference type="EMBL" id="LAZR01001307">
    <property type="protein sequence ID" value="KKN46880.1"/>
    <property type="molecule type" value="Genomic_DNA"/>
</dbReference>
<comment type="caution">
    <text evidence="1">The sequence shown here is derived from an EMBL/GenBank/DDBJ whole genome shotgun (WGS) entry which is preliminary data.</text>
</comment>
<evidence type="ECO:0000313" key="1">
    <source>
        <dbReference type="EMBL" id="KKN46880.1"/>
    </source>
</evidence>
<gene>
    <name evidence="1" type="ORF">LCGC14_0668470</name>
</gene>
<dbReference type="AlphaFoldDB" id="A0A0F9QRL6"/>